<dbReference type="AlphaFoldDB" id="A0A177D5C0"/>
<feature type="region of interest" description="Disordered" evidence="1">
    <location>
        <begin position="40"/>
        <end position="83"/>
    </location>
</feature>
<reference evidence="2 3" key="1">
    <citation type="submission" date="2016-05" db="EMBL/GenBank/DDBJ databases">
        <title>Comparative analysis of secretome profiles of manganese(II)-oxidizing ascomycete fungi.</title>
        <authorList>
            <consortium name="DOE Joint Genome Institute"/>
            <person name="Zeiner C.A."/>
            <person name="Purvine S.O."/>
            <person name="Zink E.M."/>
            <person name="Wu S."/>
            <person name="Pasa-Tolic L."/>
            <person name="Chaput D.L."/>
            <person name="Haridas S."/>
            <person name="Grigoriev I.V."/>
            <person name="Santelli C.M."/>
            <person name="Hansel C.M."/>
        </authorList>
    </citation>
    <scope>NUCLEOTIDE SEQUENCE [LARGE SCALE GENOMIC DNA]</scope>
    <source>
        <strain evidence="2 3">SRC1lrK2f</strain>
    </source>
</reference>
<dbReference type="VEuPathDB" id="FungiDB:CC77DRAFT_563015"/>
<dbReference type="EMBL" id="KV441499">
    <property type="protein sequence ID" value="OAG14601.1"/>
    <property type="molecule type" value="Genomic_DNA"/>
</dbReference>
<dbReference type="GeneID" id="29117798"/>
<dbReference type="KEGG" id="aalt:CC77DRAFT_563015"/>
<name>A0A177D5C0_ALTAL</name>
<evidence type="ECO:0000313" key="3">
    <source>
        <dbReference type="Proteomes" id="UP000077248"/>
    </source>
</evidence>
<dbReference type="RefSeq" id="XP_018380022.1">
    <property type="nucleotide sequence ID" value="XM_018532204.1"/>
</dbReference>
<gene>
    <name evidence="2" type="ORF">CC77DRAFT_563015</name>
</gene>
<proteinExistence type="predicted"/>
<organism evidence="2 3">
    <name type="scientific">Alternaria alternata</name>
    <name type="common">Alternaria rot fungus</name>
    <name type="synonym">Torula alternata</name>
    <dbReference type="NCBI Taxonomy" id="5599"/>
    <lineage>
        <taxon>Eukaryota</taxon>
        <taxon>Fungi</taxon>
        <taxon>Dikarya</taxon>
        <taxon>Ascomycota</taxon>
        <taxon>Pezizomycotina</taxon>
        <taxon>Dothideomycetes</taxon>
        <taxon>Pleosporomycetidae</taxon>
        <taxon>Pleosporales</taxon>
        <taxon>Pleosporineae</taxon>
        <taxon>Pleosporaceae</taxon>
        <taxon>Alternaria</taxon>
        <taxon>Alternaria sect. Alternaria</taxon>
        <taxon>Alternaria alternata complex</taxon>
    </lineage>
</organism>
<feature type="compositionally biased region" description="Polar residues" evidence="1">
    <location>
        <begin position="42"/>
        <end position="62"/>
    </location>
</feature>
<accession>A0A177D5C0</accession>
<evidence type="ECO:0000313" key="2">
    <source>
        <dbReference type="EMBL" id="OAG14601.1"/>
    </source>
</evidence>
<evidence type="ECO:0000256" key="1">
    <source>
        <dbReference type="SAM" id="MobiDB-lite"/>
    </source>
</evidence>
<keyword evidence="3" id="KW-1185">Reference proteome</keyword>
<dbReference type="Proteomes" id="UP000077248">
    <property type="component" value="Unassembled WGS sequence"/>
</dbReference>
<sequence length="184" mass="21283">MKSAFSTWLADVILSCANEKPLQKSFGRLYSTINIRPDVKNARSNTSNESERMSSNSQTSLHTRCACRRDTRTPLKMQQPHTRNRLQRPSISIILKRQTMSHLTTARHPPQILHSRKKRAISLLPTIFPQLIQRFLNSCLESAPFHQGRYKHGAELTLRLLEHAVDEHLHAWVVLNEAVVFERR</sequence>
<protein>
    <submittedName>
        <fullName evidence="2">Uncharacterized protein</fullName>
    </submittedName>
</protein>